<feature type="binding site" evidence="9 11">
    <location>
        <position position="181"/>
    </location>
    <ligand>
        <name>substrate</name>
    </ligand>
</feature>
<dbReference type="FunFam" id="3.20.20.70:FF:000015">
    <property type="entry name" value="Orotidine 5'-phosphate decarboxylase"/>
    <property type="match status" value="1"/>
</dbReference>
<evidence type="ECO:0000256" key="4">
    <source>
        <dbReference type="ARBA" id="ARBA00022793"/>
    </source>
</evidence>
<evidence type="ECO:0000256" key="12">
    <source>
        <dbReference type="RuleBase" id="RU000512"/>
    </source>
</evidence>
<keyword evidence="4 9" id="KW-0210">Decarboxylase</keyword>
<keyword evidence="5 9" id="KW-0665">Pyrimidine biosynthesis</keyword>
<feature type="binding site" evidence="9 11">
    <location>
        <position position="120"/>
    </location>
    <ligand>
        <name>substrate</name>
    </ligand>
</feature>
<dbReference type="Gene3D" id="3.20.20.70">
    <property type="entry name" value="Aldolase class I"/>
    <property type="match status" value="1"/>
</dbReference>
<evidence type="ECO:0000256" key="11">
    <source>
        <dbReference type="PIRSR" id="PIRSR614732-2"/>
    </source>
</evidence>
<dbReference type="PANTHER" id="PTHR32119:SF2">
    <property type="entry name" value="OROTIDINE 5'-PHOSPHATE DECARBOXYLASE"/>
    <property type="match status" value="1"/>
</dbReference>
<feature type="binding site" evidence="9">
    <location>
        <begin position="62"/>
        <end position="71"/>
    </location>
    <ligand>
        <name>substrate</name>
    </ligand>
</feature>
<feature type="binding site" evidence="9 11">
    <location>
        <position position="35"/>
    </location>
    <ligand>
        <name>substrate</name>
    </ligand>
</feature>
<dbReference type="EMBL" id="FZOU01000003">
    <property type="protein sequence ID" value="SNT02681.1"/>
    <property type="molecule type" value="Genomic_DNA"/>
</dbReference>
<dbReference type="InterPro" id="IPR014732">
    <property type="entry name" value="OMPdecase"/>
</dbReference>
<dbReference type="PANTHER" id="PTHR32119">
    <property type="entry name" value="OROTIDINE 5'-PHOSPHATE DECARBOXYLASE"/>
    <property type="match status" value="1"/>
</dbReference>
<name>A0A239J9V7_9BACT</name>
<evidence type="ECO:0000256" key="8">
    <source>
        <dbReference type="ARBA" id="ARBA00061012"/>
    </source>
</evidence>
<proteinExistence type="inferred from homology"/>
<evidence type="ECO:0000256" key="3">
    <source>
        <dbReference type="ARBA" id="ARBA00011738"/>
    </source>
</evidence>
<feature type="domain" description="Orotidine 5'-phosphate decarboxylase" evidence="13">
    <location>
        <begin position="7"/>
        <end position="226"/>
    </location>
</feature>
<dbReference type="GO" id="GO:0005829">
    <property type="term" value="C:cytosol"/>
    <property type="evidence" value="ECO:0007669"/>
    <property type="project" value="TreeGrafter"/>
</dbReference>
<dbReference type="GO" id="GO:0006207">
    <property type="term" value="P:'de novo' pyrimidine nucleobase biosynthetic process"/>
    <property type="evidence" value="ECO:0007669"/>
    <property type="project" value="InterPro"/>
</dbReference>
<comment type="similarity">
    <text evidence="8 9">Belongs to the OMP decarboxylase family. Type 1 subfamily.</text>
</comment>
<organism evidence="14 15">
    <name type="scientific">Granulicella rosea</name>
    <dbReference type="NCBI Taxonomy" id="474952"/>
    <lineage>
        <taxon>Bacteria</taxon>
        <taxon>Pseudomonadati</taxon>
        <taxon>Acidobacteriota</taxon>
        <taxon>Terriglobia</taxon>
        <taxon>Terriglobales</taxon>
        <taxon>Acidobacteriaceae</taxon>
        <taxon>Granulicella</taxon>
    </lineage>
</organism>
<dbReference type="RefSeq" id="WP_089408591.1">
    <property type="nucleotide sequence ID" value="NZ_FZOU01000003.1"/>
</dbReference>
<dbReference type="PROSITE" id="PS00156">
    <property type="entry name" value="OMPDECASE"/>
    <property type="match status" value="1"/>
</dbReference>
<dbReference type="AlphaFoldDB" id="A0A239J9V7"/>
<dbReference type="GO" id="GO:0004590">
    <property type="term" value="F:orotidine-5'-phosphate decarboxylase activity"/>
    <property type="evidence" value="ECO:0007669"/>
    <property type="project" value="UniProtKB-UniRule"/>
</dbReference>
<evidence type="ECO:0000313" key="14">
    <source>
        <dbReference type="EMBL" id="SNT02681.1"/>
    </source>
</evidence>
<gene>
    <name evidence="9" type="primary">pyrF</name>
    <name evidence="14" type="ORF">SAMN05421770_103511</name>
</gene>
<evidence type="ECO:0000259" key="13">
    <source>
        <dbReference type="SMART" id="SM00934"/>
    </source>
</evidence>
<feature type="binding site" evidence="9 11">
    <location>
        <position position="211"/>
    </location>
    <ligand>
        <name>substrate</name>
    </ligand>
</feature>
<evidence type="ECO:0000256" key="7">
    <source>
        <dbReference type="ARBA" id="ARBA00049157"/>
    </source>
</evidence>
<feature type="binding site" evidence="9 11">
    <location>
        <position position="190"/>
    </location>
    <ligand>
        <name>substrate</name>
    </ligand>
</feature>
<evidence type="ECO:0000256" key="6">
    <source>
        <dbReference type="ARBA" id="ARBA00023239"/>
    </source>
</evidence>
<dbReference type="OrthoDB" id="9806203at2"/>
<dbReference type="InterPro" id="IPR018089">
    <property type="entry name" value="OMPdecase_AS"/>
</dbReference>
<feature type="active site" description="For OMPdecase activity" evidence="10">
    <location>
        <position position="64"/>
    </location>
</feature>
<feature type="binding site" evidence="9 11">
    <location>
        <position position="13"/>
    </location>
    <ligand>
        <name>substrate</name>
    </ligand>
</feature>
<sequence length="233" mass="23646">MNDPASKLIVALDYPSPAEALVFVDSLEGACRWFKIGLELYCAGGYGLIGTLRERGFEVFLDLKLHDIPNTVAGAVRSLATSGASLLTIHAAGGEAMMRAAAEAATQPGAPRLLAVTVLTSMDAAALEAIGVASSPAEQVARLAHLAVNSGIDGLVCSSAEVEALRATLPPATLLVTPGIRPAGAAIGDQRRIATPSSAIAAGSSMLVVGRPITQALDPAAAARLILDEIAST</sequence>
<comment type="pathway">
    <text evidence="2 9 12">Pyrimidine metabolism; UMP biosynthesis via de novo pathway; UMP from orotate: step 2/2.</text>
</comment>
<dbReference type="EC" id="4.1.1.23" evidence="9"/>
<dbReference type="Proteomes" id="UP000198356">
    <property type="component" value="Unassembled WGS sequence"/>
</dbReference>
<dbReference type="UniPathway" id="UPA00070">
    <property type="reaction ID" value="UER00120"/>
</dbReference>
<comment type="catalytic activity">
    <reaction evidence="7 9 12">
        <text>orotidine 5'-phosphate + H(+) = UMP + CO2</text>
        <dbReference type="Rhea" id="RHEA:11596"/>
        <dbReference type="ChEBI" id="CHEBI:15378"/>
        <dbReference type="ChEBI" id="CHEBI:16526"/>
        <dbReference type="ChEBI" id="CHEBI:57538"/>
        <dbReference type="ChEBI" id="CHEBI:57865"/>
        <dbReference type="EC" id="4.1.1.23"/>
    </reaction>
</comment>
<keyword evidence="6 9" id="KW-0456">Lyase</keyword>
<accession>A0A239J9V7</accession>
<dbReference type="InterPro" id="IPR013785">
    <property type="entry name" value="Aldolase_TIM"/>
</dbReference>
<evidence type="ECO:0000256" key="10">
    <source>
        <dbReference type="PIRSR" id="PIRSR614732-1"/>
    </source>
</evidence>
<dbReference type="NCBIfam" id="TIGR01740">
    <property type="entry name" value="pyrF"/>
    <property type="match status" value="1"/>
</dbReference>
<comment type="function">
    <text evidence="1 9">Catalyzes the decarboxylation of orotidine 5'-monophosphate (OMP) to uridine 5'-monophosphate (UMP).</text>
</comment>
<dbReference type="HAMAP" id="MF_01200_B">
    <property type="entry name" value="OMPdecase_type1_B"/>
    <property type="match status" value="1"/>
</dbReference>
<dbReference type="InterPro" id="IPR011060">
    <property type="entry name" value="RibuloseP-bd_barrel"/>
</dbReference>
<dbReference type="SMART" id="SM00934">
    <property type="entry name" value="OMPdecase"/>
    <property type="match status" value="1"/>
</dbReference>
<evidence type="ECO:0000256" key="2">
    <source>
        <dbReference type="ARBA" id="ARBA00004861"/>
    </source>
</evidence>
<evidence type="ECO:0000256" key="9">
    <source>
        <dbReference type="HAMAP-Rule" id="MF_01200"/>
    </source>
</evidence>
<protein>
    <recommendedName>
        <fullName evidence="9">Orotidine 5'-phosphate decarboxylase</fullName>
        <ecNumber evidence="9">4.1.1.23</ecNumber>
    </recommendedName>
    <alternativeName>
        <fullName evidence="9">OMP decarboxylase</fullName>
        <shortName evidence="9">OMPDCase</shortName>
        <shortName evidence="9">OMPdecase</shortName>
    </alternativeName>
</protein>
<dbReference type="GO" id="GO:0044205">
    <property type="term" value="P:'de novo' UMP biosynthetic process"/>
    <property type="evidence" value="ECO:0007669"/>
    <property type="project" value="UniProtKB-UniRule"/>
</dbReference>
<feature type="active site" description="Proton donor" evidence="9">
    <location>
        <position position="64"/>
    </location>
</feature>
<keyword evidence="15" id="KW-1185">Reference proteome</keyword>
<evidence type="ECO:0000256" key="1">
    <source>
        <dbReference type="ARBA" id="ARBA00002356"/>
    </source>
</evidence>
<dbReference type="SUPFAM" id="SSF51366">
    <property type="entry name" value="Ribulose-phoshate binding barrel"/>
    <property type="match status" value="1"/>
</dbReference>
<feature type="active site" description="For OMPdecase activity" evidence="10">
    <location>
        <position position="67"/>
    </location>
</feature>
<dbReference type="NCBIfam" id="NF001273">
    <property type="entry name" value="PRK00230.1"/>
    <property type="match status" value="1"/>
</dbReference>
<evidence type="ECO:0000256" key="5">
    <source>
        <dbReference type="ARBA" id="ARBA00022975"/>
    </source>
</evidence>
<feature type="active site" description="For OMPdecase activity" evidence="10">
    <location>
        <position position="62"/>
    </location>
</feature>
<evidence type="ECO:0000313" key="15">
    <source>
        <dbReference type="Proteomes" id="UP000198356"/>
    </source>
</evidence>
<dbReference type="Pfam" id="PF00215">
    <property type="entry name" value="OMPdecase"/>
    <property type="match status" value="1"/>
</dbReference>
<feature type="binding site" evidence="9 11">
    <location>
        <position position="210"/>
    </location>
    <ligand>
        <name>substrate</name>
    </ligand>
</feature>
<dbReference type="CDD" id="cd04725">
    <property type="entry name" value="OMP_decarboxylase_like"/>
    <property type="match status" value="1"/>
</dbReference>
<dbReference type="InterPro" id="IPR001754">
    <property type="entry name" value="OMPdeCOase_dom"/>
</dbReference>
<comment type="subunit">
    <text evidence="3 9">Homodimer.</text>
</comment>
<dbReference type="InterPro" id="IPR047596">
    <property type="entry name" value="OMPdecase_bac"/>
</dbReference>
<reference evidence="14 15" key="1">
    <citation type="submission" date="2017-06" db="EMBL/GenBank/DDBJ databases">
        <authorList>
            <person name="Kim H.J."/>
            <person name="Triplett B.A."/>
        </authorList>
    </citation>
    <scope>NUCLEOTIDE SEQUENCE [LARGE SCALE GENOMIC DNA]</scope>
    <source>
        <strain evidence="14 15">DSM 18704</strain>
    </source>
</reference>